<reference evidence="6" key="1">
    <citation type="submission" date="2021-01" db="EMBL/GenBank/DDBJ databases">
        <authorList>
            <person name="Corre E."/>
            <person name="Pelletier E."/>
            <person name="Niang G."/>
            <person name="Scheremetjew M."/>
            <person name="Finn R."/>
            <person name="Kale V."/>
            <person name="Holt S."/>
            <person name="Cochrane G."/>
            <person name="Meng A."/>
            <person name="Brown T."/>
            <person name="Cohen L."/>
        </authorList>
    </citation>
    <scope>NUCLEOTIDE SEQUENCE</scope>
    <source>
        <strain evidence="6">CCMP722</strain>
    </source>
</reference>
<organism evidence="6">
    <name type="scientific">Pyramimonas obovata</name>
    <dbReference type="NCBI Taxonomy" id="1411642"/>
    <lineage>
        <taxon>Eukaryota</taxon>
        <taxon>Viridiplantae</taxon>
        <taxon>Chlorophyta</taxon>
        <taxon>Pyramimonadophyceae</taxon>
        <taxon>Pyramimonadales</taxon>
        <taxon>Pyramimonadaceae</taxon>
        <taxon>Pyramimonas</taxon>
        <taxon>Pyramimonas incertae sedis</taxon>
    </lineage>
</organism>
<dbReference type="PANTHER" id="PTHR46091">
    <property type="entry name" value="BLR7054 PROTEIN"/>
    <property type="match status" value="1"/>
</dbReference>
<dbReference type="PANTHER" id="PTHR46091:SF3">
    <property type="entry name" value="AMINE OXIDASE DOMAIN-CONTAINING PROTEIN"/>
    <property type="match status" value="1"/>
</dbReference>
<evidence type="ECO:0000313" key="6">
    <source>
        <dbReference type="EMBL" id="CAD8670137.1"/>
    </source>
</evidence>
<evidence type="ECO:0008006" key="7">
    <source>
        <dbReference type="Google" id="ProtNLM"/>
    </source>
</evidence>
<proteinExistence type="predicted"/>
<accession>A0A7S0R897</accession>
<keyword evidence="4" id="KW-0521">NADP</keyword>
<evidence type="ECO:0000256" key="3">
    <source>
        <dbReference type="ARBA" id="ARBA00022827"/>
    </source>
</evidence>
<dbReference type="EMBL" id="HBFA01020148">
    <property type="protein sequence ID" value="CAD8670137.1"/>
    <property type="molecule type" value="Transcribed_RNA"/>
</dbReference>
<keyword evidence="1" id="KW-0285">Flavoprotein</keyword>
<dbReference type="AlphaFoldDB" id="A0A7S0R897"/>
<gene>
    <name evidence="6" type="ORF">POBO1169_LOCUS10314</name>
</gene>
<evidence type="ECO:0000256" key="1">
    <source>
        <dbReference type="ARBA" id="ARBA00022630"/>
    </source>
</evidence>
<keyword evidence="3" id="KW-0274">FAD</keyword>
<protein>
    <recommendedName>
        <fullName evidence="7">Amine oxidase domain-containing protein</fullName>
    </recommendedName>
</protein>
<dbReference type="InterPro" id="IPR052206">
    <property type="entry name" value="Retinol_saturase"/>
</dbReference>
<evidence type="ECO:0000256" key="5">
    <source>
        <dbReference type="ARBA" id="ARBA00023027"/>
    </source>
</evidence>
<keyword evidence="5" id="KW-0520">NAD</keyword>
<feature type="non-terminal residue" evidence="6">
    <location>
        <position position="1"/>
    </location>
</feature>
<sequence length="262" mass="28696">VRGVDGAEVDVRARVAVVSSAGVYNTFQRLIPPETAPPALRAMVRELERTPQLGPNVSMMSLFVGLDEAEPLELPTTNTWLFPSLDHDANWQAFHDDIQAPFPAVFISSPSAKDPRWRHKGRAAALVLAPAFYQPFAKWADQRPRHRDQDYQALKASLTERLLEVLYAEVPSARGKVTYTELGTPLSNNTYLGAVKGEIYGVPQTPARFRLPWLRPSTPIKGLYLSGQDLLTNGVAGAAIGGLMCTAAVRPRSAPDAFSHLL</sequence>
<evidence type="ECO:0000256" key="2">
    <source>
        <dbReference type="ARBA" id="ARBA00022729"/>
    </source>
</evidence>
<name>A0A7S0R897_9CHLO</name>
<evidence type="ECO:0000256" key="4">
    <source>
        <dbReference type="ARBA" id="ARBA00022857"/>
    </source>
</evidence>
<keyword evidence="2" id="KW-0732">Signal</keyword>